<evidence type="ECO:0000313" key="3">
    <source>
        <dbReference type="EMBL" id="KAL0009863.1"/>
    </source>
</evidence>
<dbReference type="AlphaFoldDB" id="A0AAW2DJV8"/>
<gene>
    <name evidence="3" type="ORF">SO802_004971</name>
</gene>
<feature type="region of interest" description="Disordered" evidence="1">
    <location>
        <begin position="154"/>
        <end position="181"/>
    </location>
</feature>
<dbReference type="Pfam" id="PF14392">
    <property type="entry name" value="zf-CCHC_4"/>
    <property type="match status" value="1"/>
</dbReference>
<feature type="domain" description="Zinc knuckle CX2CX4HX4C" evidence="2">
    <location>
        <begin position="78"/>
        <end position="125"/>
    </location>
</feature>
<name>A0AAW2DJV8_9ROSI</name>
<protein>
    <recommendedName>
        <fullName evidence="2">Zinc knuckle CX2CX4HX4C domain-containing protein</fullName>
    </recommendedName>
</protein>
<proteinExistence type="predicted"/>
<dbReference type="PANTHER" id="PTHR31286:SF167">
    <property type="entry name" value="OS09G0268800 PROTEIN"/>
    <property type="match status" value="1"/>
</dbReference>
<evidence type="ECO:0000313" key="4">
    <source>
        <dbReference type="Proteomes" id="UP001459277"/>
    </source>
</evidence>
<dbReference type="Proteomes" id="UP001459277">
    <property type="component" value="Unassembled WGS sequence"/>
</dbReference>
<feature type="compositionally biased region" description="Basic and acidic residues" evidence="1">
    <location>
        <begin position="215"/>
        <end position="226"/>
    </location>
</feature>
<feature type="region of interest" description="Disordered" evidence="1">
    <location>
        <begin position="211"/>
        <end position="238"/>
    </location>
</feature>
<dbReference type="InterPro" id="IPR025836">
    <property type="entry name" value="Zn_knuckle_CX2CX4HX4C"/>
</dbReference>
<dbReference type="InterPro" id="IPR040256">
    <property type="entry name" value="At4g02000-like"/>
</dbReference>
<dbReference type="EMBL" id="JAZDWU010000002">
    <property type="protein sequence ID" value="KAL0009863.1"/>
    <property type="molecule type" value="Genomic_DNA"/>
</dbReference>
<evidence type="ECO:0000259" key="2">
    <source>
        <dbReference type="Pfam" id="PF14392"/>
    </source>
</evidence>
<evidence type="ECO:0000256" key="1">
    <source>
        <dbReference type="SAM" id="MobiDB-lite"/>
    </source>
</evidence>
<reference evidence="3 4" key="1">
    <citation type="submission" date="2024-01" db="EMBL/GenBank/DDBJ databases">
        <title>A telomere-to-telomere, gap-free genome of sweet tea (Lithocarpus litseifolius).</title>
        <authorList>
            <person name="Zhou J."/>
        </authorList>
    </citation>
    <scope>NUCLEOTIDE SEQUENCE [LARGE SCALE GENOMIC DNA]</scope>
    <source>
        <strain evidence="3">Zhou-2022a</strain>
        <tissue evidence="3">Leaf</tissue>
    </source>
</reference>
<organism evidence="3 4">
    <name type="scientific">Lithocarpus litseifolius</name>
    <dbReference type="NCBI Taxonomy" id="425828"/>
    <lineage>
        <taxon>Eukaryota</taxon>
        <taxon>Viridiplantae</taxon>
        <taxon>Streptophyta</taxon>
        <taxon>Embryophyta</taxon>
        <taxon>Tracheophyta</taxon>
        <taxon>Spermatophyta</taxon>
        <taxon>Magnoliopsida</taxon>
        <taxon>eudicotyledons</taxon>
        <taxon>Gunneridae</taxon>
        <taxon>Pentapetalae</taxon>
        <taxon>rosids</taxon>
        <taxon>fabids</taxon>
        <taxon>Fagales</taxon>
        <taxon>Fagaceae</taxon>
        <taxon>Lithocarpus</taxon>
    </lineage>
</organism>
<feature type="region of interest" description="Disordered" evidence="1">
    <location>
        <begin position="330"/>
        <end position="398"/>
    </location>
</feature>
<keyword evidence="4" id="KW-1185">Reference proteome</keyword>
<accession>A0AAW2DJV8</accession>
<comment type="caution">
    <text evidence="3">The sequence shown here is derived from an EMBL/GenBank/DDBJ whole genome shotgun (WGS) entry which is preliminary data.</text>
</comment>
<feature type="compositionally biased region" description="Basic and acidic residues" evidence="1">
    <location>
        <begin position="377"/>
        <end position="389"/>
    </location>
</feature>
<dbReference type="PANTHER" id="PTHR31286">
    <property type="entry name" value="GLYCINE-RICH CELL WALL STRUCTURAL PROTEIN 1.8-LIKE"/>
    <property type="match status" value="1"/>
</dbReference>
<sequence length="398" mass="44811">MASKLKWCVVKEFEGDKVPKDLELKWSPFWVQIHNLPLKSRTRETGTVIGASLGEVLDVDVMQSGVQWSKYLRVRVKIDVTRKLIRGKRIAIEEGTTRWVNFKYERLPNFCYSCSMLDHDLKDCLERKVEGFILANEDLQYGAWMRGEVPVRRVGGESSNPRNKERVENRGGAGLNRGMRTATEHHMPPETSIVGATSRSNLLDLGDCNMGNTTKDPDKLESKSEHYQGNGKSNLGMDTPESCMSVLGMEGADVVQCLADKGDSMYWEKATHQEASPRFDFALAPKQQTNESKRMDYTEVGPMAMCYEKELGWVAEKLGPGSKHWKRIERKGKAKEGGVDVGPTKLKREGPTPIDELDTNIIDLKRRKGKTQVSKTPKGENVSDGREAVAARQHRRAQ</sequence>